<dbReference type="KEGG" id="fgr:FGSG_13915"/>
<accession>A0A098E1R0</accession>
<dbReference type="Proteomes" id="UP000070720">
    <property type="component" value="Chromosome 3"/>
</dbReference>
<organism evidence="1 3">
    <name type="scientific">Gibberella zeae (strain ATCC MYA-4620 / CBS 123657 / FGSC 9075 / NRRL 31084 / PH-1)</name>
    <name type="common">Wheat head blight fungus</name>
    <name type="synonym">Fusarium graminearum</name>
    <dbReference type="NCBI Taxonomy" id="229533"/>
    <lineage>
        <taxon>Eukaryota</taxon>
        <taxon>Fungi</taxon>
        <taxon>Dikarya</taxon>
        <taxon>Ascomycota</taxon>
        <taxon>Pezizomycotina</taxon>
        <taxon>Sordariomycetes</taxon>
        <taxon>Hypocreomycetidae</taxon>
        <taxon>Hypocreales</taxon>
        <taxon>Nectriaceae</taxon>
        <taxon>Fusarium</taxon>
    </lineage>
</organism>
<reference evidence="2 3" key="1">
    <citation type="journal article" date="2007" name="Science">
        <title>The Fusarium graminearum genome reveals a link between localized polymorphism and pathogen specialization.</title>
        <authorList>
            <person name="Cuomo C.A."/>
            <person name="Gueldener U."/>
            <person name="Xu J.-R."/>
            <person name="Trail F."/>
            <person name="Turgeon B.G."/>
            <person name="Di Pietro A."/>
            <person name="Walton J.D."/>
            <person name="Ma L.-J."/>
            <person name="Baker S.E."/>
            <person name="Rep M."/>
            <person name="Adam G."/>
            <person name="Antoniw J."/>
            <person name="Baldwin T."/>
            <person name="Calvo S.E."/>
            <person name="Chang Y.-L."/>
            <person name="DeCaprio D."/>
            <person name="Gale L.R."/>
            <person name="Gnerre S."/>
            <person name="Goswami R.S."/>
            <person name="Hammond-Kosack K."/>
            <person name="Harris L.J."/>
            <person name="Hilburn K."/>
            <person name="Kennell J.C."/>
            <person name="Kroken S."/>
            <person name="Magnuson J.K."/>
            <person name="Mannhaupt G."/>
            <person name="Mauceli E.W."/>
            <person name="Mewes H.-W."/>
            <person name="Mitterbauer R."/>
            <person name="Muehlbauer G."/>
            <person name="Muensterkoetter M."/>
            <person name="Nelson D."/>
            <person name="O'Donnell K."/>
            <person name="Ouellet T."/>
            <person name="Qi W."/>
            <person name="Quesneville H."/>
            <person name="Roncero M.I.G."/>
            <person name="Seong K.-Y."/>
            <person name="Tetko I.V."/>
            <person name="Urban M."/>
            <person name="Waalwijk C."/>
            <person name="Ward T.J."/>
            <person name="Yao J."/>
            <person name="Birren B.W."/>
            <person name="Kistler H.C."/>
        </authorList>
    </citation>
    <scope>NUCLEOTIDE SEQUENCE [LARGE SCALE GENOMIC DNA]</scope>
    <source>
        <strain evidence="3">ATCC MYA-4620 / CBS 123657 / FGSC 9075 / NRRL 31084 / PH-1</strain>
        <strain evidence="2">PH-1 / ATCC MYA-4620 / FGSC 9075 / NRRL 31084</strain>
    </source>
</reference>
<reference evidence="2" key="4">
    <citation type="submission" date="2017-01" db="UniProtKB">
        <authorList>
            <consortium name="EnsemblFungi"/>
        </authorList>
    </citation>
    <scope>IDENTIFICATION</scope>
    <source>
        <strain evidence="2">PH-1 / ATCC MYA-4620 / FGSC 9075 / NRRL 31084</strain>
    </source>
</reference>
<dbReference type="HOGENOM" id="CLU_1372318_0_0_1"/>
<dbReference type="AlphaFoldDB" id="I1SAN4"/>
<reference evidence="2 3" key="2">
    <citation type="journal article" date="2010" name="Nature">
        <title>Comparative genomics reveals mobile pathogenicity chromosomes in Fusarium.</title>
        <authorList>
            <person name="Ma L.J."/>
            <person name="van der Does H.C."/>
            <person name="Borkovich K.A."/>
            <person name="Coleman J.J."/>
            <person name="Daboussi M.J."/>
            <person name="Di Pietro A."/>
            <person name="Dufresne M."/>
            <person name="Freitag M."/>
            <person name="Grabherr M."/>
            <person name="Henrissat B."/>
            <person name="Houterman P.M."/>
            <person name="Kang S."/>
            <person name="Shim W.B."/>
            <person name="Woloshuk C."/>
            <person name="Xie X."/>
            <person name="Xu J.R."/>
            <person name="Antoniw J."/>
            <person name="Baker S.E."/>
            <person name="Bluhm B.H."/>
            <person name="Breakspear A."/>
            <person name="Brown D.W."/>
            <person name="Butchko R.A."/>
            <person name="Chapman S."/>
            <person name="Coulson R."/>
            <person name="Coutinho P.M."/>
            <person name="Danchin E.G."/>
            <person name="Diener A."/>
            <person name="Gale L.R."/>
            <person name="Gardiner D.M."/>
            <person name="Goff S."/>
            <person name="Hammond-Kosack K.E."/>
            <person name="Hilburn K."/>
            <person name="Hua-Van A."/>
            <person name="Jonkers W."/>
            <person name="Kazan K."/>
            <person name="Kodira C.D."/>
            <person name="Koehrsen M."/>
            <person name="Kumar L."/>
            <person name="Lee Y.H."/>
            <person name="Li L."/>
            <person name="Manners J.M."/>
            <person name="Miranda-Saavedra D."/>
            <person name="Mukherjee M."/>
            <person name="Park G."/>
            <person name="Park J."/>
            <person name="Park S.Y."/>
            <person name="Proctor R.H."/>
            <person name="Regev A."/>
            <person name="Ruiz-Roldan M.C."/>
            <person name="Sain D."/>
            <person name="Sakthikumar S."/>
            <person name="Sykes S."/>
            <person name="Schwartz D.C."/>
            <person name="Turgeon B.G."/>
            <person name="Wapinski I."/>
            <person name="Yoder O."/>
            <person name="Young S."/>
            <person name="Zeng Q."/>
            <person name="Zhou S."/>
            <person name="Galagan J."/>
            <person name="Cuomo C.A."/>
            <person name="Kistler H.C."/>
            <person name="Rep M."/>
        </authorList>
    </citation>
    <scope>GENOME REANNOTATION</scope>
    <source>
        <strain evidence="3">ATCC MYA-4620 / CBS 123657 / FGSC 9075 / NRRL 31084 / PH-1</strain>
        <strain evidence="2">PH-1 / ATCC MYA-4620 / FGSC 9075 / NRRL 31084</strain>
    </source>
</reference>
<sequence length="199" mass="22059">MQHSTGTLRFCLSFLSTPSPHSCGGLAIRLASWSTGQVKVKVRGFAGALTALNQHAPFGPVKGHSGRAMPEMVTSRPCYAWGQLLGANSTSSSRTTTMVNETWRMLDLGESLHQASMEDMDRLTRTWPGKPTLCRFSARRALTEVLQGTQQARLSGTFPCLDSGLTRMLQTKSYYTCLRSICQRNRYESRGFTCEQLQL</sequence>
<evidence type="ECO:0000313" key="3">
    <source>
        <dbReference type="Proteomes" id="UP000070720"/>
    </source>
</evidence>
<protein>
    <submittedName>
        <fullName evidence="1">Chromosome 3, complete genome</fullName>
    </submittedName>
</protein>
<name>I1SAN4_GIBZE</name>
<dbReference type="EMBL" id="HG970334">
    <property type="protein sequence ID" value="CEF87549.1"/>
    <property type="molecule type" value="Genomic_DNA"/>
</dbReference>
<dbReference type="InParanoid" id="I1SAN4"/>
<dbReference type="VEuPathDB" id="FungiDB:FGRAMPH1_01G20533"/>
<evidence type="ECO:0000313" key="1">
    <source>
        <dbReference type="EMBL" id="CEF87549.1"/>
    </source>
</evidence>
<proteinExistence type="predicted"/>
<accession>I1SAN4</accession>
<evidence type="ECO:0000313" key="2">
    <source>
        <dbReference type="EnsemblFungi" id="CEF87549"/>
    </source>
</evidence>
<gene>
    <name evidence="1" type="ORF">FGRAMPH1_01T20533</name>
</gene>
<keyword evidence="3" id="KW-1185">Reference proteome</keyword>
<reference evidence="1 3" key="3">
    <citation type="journal article" date="2015" name="BMC Genomics">
        <title>The completed genome sequence of the pathogenic ascomycete fungus Fusarium graminearum.</title>
        <authorList>
            <person name="King R."/>
            <person name="Urban M."/>
            <person name="Hammond-Kosack M.C."/>
            <person name="Hassani-Pak K."/>
            <person name="Hammond-Kosack K.E."/>
        </authorList>
    </citation>
    <scope>NUCLEOTIDE SEQUENCE [LARGE SCALE GENOMIC DNA]</scope>
    <source>
        <strain evidence="3">ATCC MYA-4620 / CBS 123657 / FGSC 9075 / NRRL 31084 / PH-1</strain>
        <strain evidence="1">PH-1</strain>
    </source>
</reference>
<dbReference type="EnsemblFungi" id="CEF87549">
    <property type="protein sequence ID" value="CEF87549"/>
    <property type="gene ID" value="FGRRES_13915"/>
</dbReference>
<dbReference type="RefSeq" id="XP_011325585.1">
    <property type="nucleotide sequence ID" value="XM_011327283.1"/>
</dbReference>